<protein>
    <submittedName>
        <fullName evidence="1">Uncharacterized protein</fullName>
    </submittedName>
</protein>
<gene>
    <name evidence="1" type="ORF">ENN26_06930</name>
</gene>
<name>A0A7C1GC54_9CREN</name>
<evidence type="ECO:0000313" key="1">
    <source>
        <dbReference type="EMBL" id="HDP15486.1"/>
    </source>
</evidence>
<comment type="caution">
    <text evidence="1">The sequence shown here is derived from an EMBL/GenBank/DDBJ whole genome shotgun (WGS) entry which is preliminary data.</text>
</comment>
<proteinExistence type="predicted"/>
<accession>A0A7C1GC54</accession>
<organism evidence="1">
    <name type="scientific">Thermofilum adornatum</name>
    <dbReference type="NCBI Taxonomy" id="1365176"/>
    <lineage>
        <taxon>Archaea</taxon>
        <taxon>Thermoproteota</taxon>
        <taxon>Thermoprotei</taxon>
        <taxon>Thermofilales</taxon>
        <taxon>Thermofilaceae</taxon>
        <taxon>Thermofilum</taxon>
    </lineage>
</organism>
<sequence length="97" mass="10498">MDFENAYTFILDVTFSAGTLPALVSNKIIGFPNAHVGRVNPQMIIAGPQGITSVIGAITVKSLIEEVLPQLTIQQGIGKEGLTSYTRPKTYTYTKKL</sequence>
<reference evidence="1" key="1">
    <citation type="journal article" date="2020" name="mSystems">
        <title>Genome- and Community-Level Interaction Insights into Carbon Utilization and Element Cycling Functions of Hydrothermarchaeota in Hydrothermal Sediment.</title>
        <authorList>
            <person name="Zhou Z."/>
            <person name="Liu Y."/>
            <person name="Xu W."/>
            <person name="Pan J."/>
            <person name="Luo Z.H."/>
            <person name="Li M."/>
        </authorList>
    </citation>
    <scope>NUCLEOTIDE SEQUENCE [LARGE SCALE GENOMIC DNA]</scope>
    <source>
        <strain evidence="1">SpSt-116</strain>
    </source>
</reference>
<dbReference type="AlphaFoldDB" id="A0A7C1GC54"/>
<dbReference type="EMBL" id="DSAY01000123">
    <property type="protein sequence ID" value="HDP15486.1"/>
    <property type="molecule type" value="Genomic_DNA"/>
</dbReference>